<dbReference type="GO" id="GO:0030527">
    <property type="term" value="F:structural constituent of chromatin"/>
    <property type="evidence" value="ECO:0007669"/>
    <property type="project" value="InterPro"/>
</dbReference>
<dbReference type="CDD" id="cd13831">
    <property type="entry name" value="HU"/>
    <property type="match status" value="1"/>
</dbReference>
<dbReference type="PROSITE" id="PS00045">
    <property type="entry name" value="HISTONE_LIKE"/>
    <property type="match status" value="1"/>
</dbReference>
<protein>
    <submittedName>
        <fullName evidence="5">HU family DNA-binding protein</fullName>
    </submittedName>
</protein>
<evidence type="ECO:0000313" key="6">
    <source>
        <dbReference type="Proteomes" id="UP000598633"/>
    </source>
</evidence>
<dbReference type="GO" id="GO:0003677">
    <property type="term" value="F:DNA binding"/>
    <property type="evidence" value="ECO:0007669"/>
    <property type="project" value="UniProtKB-KW"/>
</dbReference>
<evidence type="ECO:0000256" key="3">
    <source>
        <dbReference type="ARBA" id="ARBA00023125"/>
    </source>
</evidence>
<dbReference type="InterPro" id="IPR020816">
    <property type="entry name" value="Histone-like_DNA-bd_CS"/>
</dbReference>
<name>A0A8J6Y9F8_9BACT</name>
<dbReference type="InterPro" id="IPR000119">
    <property type="entry name" value="Hist_DNA-bd"/>
</dbReference>
<evidence type="ECO:0000256" key="1">
    <source>
        <dbReference type="ARBA" id="ARBA00010529"/>
    </source>
</evidence>
<evidence type="ECO:0000256" key="2">
    <source>
        <dbReference type="ARBA" id="ARBA00023067"/>
    </source>
</evidence>
<dbReference type="PANTHER" id="PTHR33175:SF3">
    <property type="entry name" value="DNA-BINDING PROTEIN HU-BETA"/>
    <property type="match status" value="1"/>
</dbReference>
<dbReference type="PANTHER" id="PTHR33175">
    <property type="entry name" value="DNA-BINDING PROTEIN HU"/>
    <property type="match status" value="1"/>
</dbReference>
<dbReference type="Gene3D" id="4.10.520.10">
    <property type="entry name" value="IHF-like DNA-binding proteins"/>
    <property type="match status" value="1"/>
</dbReference>
<comment type="caution">
    <text evidence="5">The sequence shown here is derived from an EMBL/GenBank/DDBJ whole genome shotgun (WGS) entry which is preliminary data.</text>
</comment>
<comment type="similarity">
    <text evidence="1 4">Belongs to the bacterial histone-like protein family.</text>
</comment>
<dbReference type="Proteomes" id="UP000598633">
    <property type="component" value="Unassembled WGS sequence"/>
</dbReference>
<gene>
    <name evidence="5" type="ORF">IFJ97_06705</name>
</gene>
<accession>A0A8J6Y9F8</accession>
<keyword evidence="2" id="KW-0226">DNA condensation</keyword>
<dbReference type="PRINTS" id="PR01727">
    <property type="entry name" value="DNABINDINGHU"/>
</dbReference>
<dbReference type="GO" id="GO:0030261">
    <property type="term" value="P:chromosome condensation"/>
    <property type="evidence" value="ECO:0007669"/>
    <property type="project" value="UniProtKB-KW"/>
</dbReference>
<reference evidence="5 6" key="1">
    <citation type="submission" date="2020-08" db="EMBL/GenBank/DDBJ databases">
        <title>Acidobacteriota in marine sediments use diverse sulfur dissimilation pathways.</title>
        <authorList>
            <person name="Wasmund K."/>
        </authorList>
    </citation>
    <scope>NUCLEOTIDE SEQUENCE [LARGE SCALE GENOMIC DNA]</scope>
    <source>
        <strain evidence="5">MAG AM3-A</strain>
    </source>
</reference>
<dbReference type="InterPro" id="IPR010992">
    <property type="entry name" value="IHF-like_DNA-bd_dom_sf"/>
</dbReference>
<evidence type="ECO:0000256" key="4">
    <source>
        <dbReference type="RuleBase" id="RU003939"/>
    </source>
</evidence>
<dbReference type="AlphaFoldDB" id="A0A8J6Y9F8"/>
<dbReference type="Pfam" id="PF00216">
    <property type="entry name" value="Bac_DNA_binding"/>
    <property type="match status" value="1"/>
</dbReference>
<proteinExistence type="inferred from homology"/>
<keyword evidence="3 5" id="KW-0238">DNA-binding</keyword>
<sequence>MNKTEMAMKLAKKTGVSQGKAAEIIDTMFSAHPRKGLIATALDAGEKVTIPGFGTFATKHRGARQGRNPATGATITIPAKKYVHFKPGKTLRERVEH</sequence>
<dbReference type="EMBL" id="JACXWA010000109">
    <property type="protein sequence ID" value="MBD3871034.1"/>
    <property type="molecule type" value="Genomic_DNA"/>
</dbReference>
<organism evidence="5 6">
    <name type="scientific">Candidatus Sulfomarinibacter kjeldsenii</name>
    <dbReference type="NCBI Taxonomy" id="2885994"/>
    <lineage>
        <taxon>Bacteria</taxon>
        <taxon>Pseudomonadati</taxon>
        <taxon>Acidobacteriota</taxon>
        <taxon>Thermoanaerobaculia</taxon>
        <taxon>Thermoanaerobaculales</taxon>
        <taxon>Candidatus Sulfomarinibacteraceae</taxon>
        <taxon>Candidatus Sulfomarinibacter</taxon>
    </lineage>
</organism>
<dbReference type="SUPFAM" id="SSF47729">
    <property type="entry name" value="IHF-like DNA-binding proteins"/>
    <property type="match status" value="1"/>
</dbReference>
<dbReference type="SMART" id="SM00411">
    <property type="entry name" value="BHL"/>
    <property type="match status" value="1"/>
</dbReference>
<evidence type="ECO:0000313" key="5">
    <source>
        <dbReference type="EMBL" id="MBD3871034.1"/>
    </source>
</evidence>